<reference evidence="1 2" key="1">
    <citation type="submission" date="2024-03" db="EMBL/GenBank/DDBJ databases">
        <title>Ignisphaera cupida sp. nov., a hyperthermophilic hydrolytic archaeon from a hot spring of Kamchatka, and proposal of Ignisphaeraceae fam. nov.</title>
        <authorList>
            <person name="Podosokorskaya O.A."/>
            <person name="Elcheninov A.G."/>
            <person name="Maltseva A.I."/>
            <person name="Zayulina K.S."/>
            <person name="Novikov A."/>
            <person name="Merkel A.Y."/>
        </authorList>
    </citation>
    <scope>NUCLEOTIDE SEQUENCE [LARGE SCALE GENOMIC DNA]</scope>
    <source>
        <strain evidence="1 2">38H-sp</strain>
    </source>
</reference>
<sequence>MSVSLILDYSGTVCTEAPRLAIPENLDKALQSSGLKTMGMDVFAYWNKVVLPYWDIAKKGEISLLECIERAAIHRISGGYTISAKKFVKIFMSMLYPHMLWEKAIRSFIENSIRIVIATEHYKEAAEAIESYLIERNIISAIYPHKAPCTIVCSSNIGEAKDSGVFWDAVKDAAEGAERLIYVDDFNLNEAEFLSGKDIDKKTHLEKMLKNSSRFLTIMGAKEIDIFPFVLENIFADKGELEKELATKIRQIENAVYV</sequence>
<evidence type="ECO:0008006" key="3">
    <source>
        <dbReference type="Google" id="ProtNLM"/>
    </source>
</evidence>
<name>A0ABU9UDY4_9SPIR</name>
<dbReference type="RefSeq" id="WP_420069606.1">
    <property type="nucleotide sequence ID" value="NZ_JBCHKQ010000002.1"/>
</dbReference>
<gene>
    <name evidence="1" type="ORF">WKV44_06360</name>
</gene>
<dbReference type="Proteomes" id="UP001466331">
    <property type="component" value="Unassembled WGS sequence"/>
</dbReference>
<comment type="caution">
    <text evidence="1">The sequence shown here is derived from an EMBL/GenBank/DDBJ whole genome shotgun (WGS) entry which is preliminary data.</text>
</comment>
<evidence type="ECO:0000313" key="1">
    <source>
        <dbReference type="EMBL" id="MEM5948160.1"/>
    </source>
</evidence>
<keyword evidence="2" id="KW-1185">Reference proteome</keyword>
<evidence type="ECO:0000313" key="2">
    <source>
        <dbReference type="Proteomes" id="UP001466331"/>
    </source>
</evidence>
<protein>
    <recommendedName>
        <fullName evidence="3">HAD family hydrolase</fullName>
    </recommendedName>
</protein>
<accession>A0ABU9UDY4</accession>
<organism evidence="1 2">
    <name type="scientific">Rarispira pelagica</name>
    <dbReference type="NCBI Taxonomy" id="3141764"/>
    <lineage>
        <taxon>Bacteria</taxon>
        <taxon>Pseudomonadati</taxon>
        <taxon>Spirochaetota</taxon>
        <taxon>Spirochaetia</taxon>
        <taxon>Winmispirales</taxon>
        <taxon>Winmispiraceae</taxon>
        <taxon>Rarispira</taxon>
    </lineage>
</organism>
<dbReference type="EMBL" id="JBCHKQ010000002">
    <property type="protein sequence ID" value="MEM5948160.1"/>
    <property type="molecule type" value="Genomic_DNA"/>
</dbReference>
<proteinExistence type="predicted"/>